<dbReference type="InterPro" id="IPR040841">
    <property type="entry name" value="Luciferase_dom"/>
</dbReference>
<dbReference type="AlphaFoldDB" id="A0A939PH22"/>
<feature type="domain" description="Luciferase" evidence="1">
    <location>
        <begin position="18"/>
        <end position="81"/>
    </location>
</feature>
<evidence type="ECO:0000259" key="1">
    <source>
        <dbReference type="Pfam" id="PF17648"/>
    </source>
</evidence>
<gene>
    <name evidence="2" type="ORF">J4573_36940</name>
</gene>
<evidence type="ECO:0000313" key="2">
    <source>
        <dbReference type="EMBL" id="MBO2452727.1"/>
    </source>
</evidence>
<dbReference type="EMBL" id="JAGEOJ010000017">
    <property type="protein sequence ID" value="MBO2452727.1"/>
    <property type="molecule type" value="Genomic_DNA"/>
</dbReference>
<keyword evidence="3" id="KW-1185">Reference proteome</keyword>
<sequence length="122" mass="12879">MAKVRADCGMGVALTAGGSQIMHLHTDDEAELRLSRPVIERLGGVLTESGRVRIKPDSEWIAVRLDTDSDMALVVSLASVAIKASTAADIAPHSYAPCGAARAAPEGTLRRLTTAIRGSRDR</sequence>
<protein>
    <submittedName>
        <fullName evidence="2">DUF5519 family protein</fullName>
    </submittedName>
</protein>
<organism evidence="2 3">
    <name type="scientific">Actinomadura barringtoniae</name>
    <dbReference type="NCBI Taxonomy" id="1427535"/>
    <lineage>
        <taxon>Bacteria</taxon>
        <taxon>Bacillati</taxon>
        <taxon>Actinomycetota</taxon>
        <taxon>Actinomycetes</taxon>
        <taxon>Streptosporangiales</taxon>
        <taxon>Thermomonosporaceae</taxon>
        <taxon>Actinomadura</taxon>
    </lineage>
</organism>
<evidence type="ECO:0000313" key="3">
    <source>
        <dbReference type="Proteomes" id="UP000669179"/>
    </source>
</evidence>
<reference evidence="2" key="1">
    <citation type="submission" date="2021-03" db="EMBL/GenBank/DDBJ databases">
        <authorList>
            <person name="Kanchanasin P."/>
            <person name="Saeng-In P."/>
            <person name="Phongsopitanun W."/>
            <person name="Yuki M."/>
            <person name="Kudo T."/>
            <person name="Ohkuma M."/>
            <person name="Tanasupawat S."/>
        </authorList>
    </citation>
    <scope>NUCLEOTIDE SEQUENCE</scope>
    <source>
        <strain evidence="2">GKU 128</strain>
    </source>
</reference>
<proteinExistence type="predicted"/>
<dbReference type="Proteomes" id="UP000669179">
    <property type="component" value="Unassembled WGS sequence"/>
</dbReference>
<dbReference type="Pfam" id="PF17648">
    <property type="entry name" value="Luciferase"/>
    <property type="match status" value="1"/>
</dbReference>
<comment type="caution">
    <text evidence="2">The sequence shown here is derived from an EMBL/GenBank/DDBJ whole genome shotgun (WGS) entry which is preliminary data.</text>
</comment>
<name>A0A939PH22_9ACTN</name>
<accession>A0A939PH22</accession>